<dbReference type="InterPro" id="IPR051478">
    <property type="entry name" value="Beta-lactamase-like_AB/R"/>
</dbReference>
<evidence type="ECO:0000259" key="2">
    <source>
        <dbReference type="Pfam" id="PF26335"/>
    </source>
</evidence>
<protein>
    <submittedName>
        <fullName evidence="3">Uncharacterized protein</fullName>
    </submittedName>
</protein>
<evidence type="ECO:0000259" key="1">
    <source>
        <dbReference type="Pfam" id="PF00144"/>
    </source>
</evidence>
<dbReference type="Pfam" id="PF00144">
    <property type="entry name" value="Beta-lactamase"/>
    <property type="match status" value="1"/>
</dbReference>
<gene>
    <name evidence="3" type="ORF">ATEG_06689</name>
</gene>
<dbReference type="STRING" id="341663.Q0CHZ5"/>
<dbReference type="InterPro" id="IPR012338">
    <property type="entry name" value="Beta-lactam/transpept-like"/>
</dbReference>
<dbReference type="InterPro" id="IPR001466">
    <property type="entry name" value="Beta-lactam-related"/>
</dbReference>
<sequence>MAGFLLGPIAPPPSGLLTSPDVRAVTANLSTSLIQAIHQGHSSYGDFTANSSSISITALSTQDDQDSPFFDFHFSSPLLNHSAGSTEDVTNTSLYRIGSVSKLFTVYTLLVNYGWEHWDDSITTYLPELQDAANLDDDTSVAHVDWSKITIGDLASQLSGISRDYSYGDLADIDGPWSEAGLPLLPPEDVPQCGGNASMPPCNRKGIVLAIHVSQYSYSSLLLEYFQGLLGRAPIFAPQTTPVYSNTAYRLLGYILGAISGSRFDELLQSSVLRPLNLTTTTYAIPSGEGSWVIPSGESGWYQDTGDETPTAGMYSSSSDLAKFGRDILLNKQLSPVATRRWMKPSSHTSSLSLSVGSPWEIMRTKSQISHGRTIDLYTKSGSIGQYNSLLIISPDYGVALSILAAGPSSAAVVEVASETVLQSLIPNLENQTLYEACKSLCGTYESSDLSKNSSLTVSADRNGLQVEQWVSRGVDFLAVVEAYASQTGSLPVKVMLQMTNIGYSPNSQGNDVGSRRVAYRAIFETDTGELNGQQRIMDQSAGLWSAVDTPMYGEIAIDEFVVHLDHSGVALAIEPRVMRDTLYKV</sequence>
<dbReference type="SUPFAM" id="SSF56601">
    <property type="entry name" value="beta-lactamase/transpeptidase-like"/>
    <property type="match status" value="1"/>
</dbReference>
<dbReference type="OMA" id="SNGTDMQ"/>
<dbReference type="PANTHER" id="PTHR22935:SF97">
    <property type="entry name" value="BETA-LACTAMASE-RELATED DOMAIN-CONTAINING PROTEIN"/>
    <property type="match status" value="1"/>
</dbReference>
<feature type="domain" description="Beta-lactamase-like ARB-00930-like C-terminal" evidence="2">
    <location>
        <begin position="436"/>
        <end position="585"/>
    </location>
</feature>
<name>Q0CHZ5_ASPTN</name>
<dbReference type="AlphaFoldDB" id="Q0CHZ5"/>
<evidence type="ECO:0000313" key="3">
    <source>
        <dbReference type="EMBL" id="EAU33233.1"/>
    </source>
</evidence>
<dbReference type="Proteomes" id="UP000007963">
    <property type="component" value="Unassembled WGS sequence"/>
</dbReference>
<dbReference type="HOGENOM" id="CLU_019706_0_0_1"/>
<dbReference type="Gene3D" id="3.40.710.10">
    <property type="entry name" value="DD-peptidase/beta-lactamase superfamily"/>
    <property type="match status" value="1"/>
</dbReference>
<dbReference type="RefSeq" id="XP_001215867.1">
    <property type="nucleotide sequence ID" value="XM_001215867.1"/>
</dbReference>
<dbReference type="PANTHER" id="PTHR22935">
    <property type="entry name" value="PENICILLIN-BINDING PROTEIN"/>
    <property type="match status" value="1"/>
</dbReference>
<feature type="domain" description="Beta-lactamase-related" evidence="1">
    <location>
        <begin position="84"/>
        <end position="416"/>
    </location>
</feature>
<organism evidence="3 4">
    <name type="scientific">Aspergillus terreus (strain NIH 2624 / FGSC A1156)</name>
    <dbReference type="NCBI Taxonomy" id="341663"/>
    <lineage>
        <taxon>Eukaryota</taxon>
        <taxon>Fungi</taxon>
        <taxon>Dikarya</taxon>
        <taxon>Ascomycota</taxon>
        <taxon>Pezizomycotina</taxon>
        <taxon>Eurotiomycetes</taxon>
        <taxon>Eurotiomycetidae</taxon>
        <taxon>Eurotiales</taxon>
        <taxon>Aspergillaceae</taxon>
        <taxon>Aspergillus</taxon>
        <taxon>Aspergillus subgen. Circumdati</taxon>
    </lineage>
</organism>
<dbReference type="GeneID" id="4322031"/>
<dbReference type="EMBL" id="CH476602">
    <property type="protein sequence ID" value="EAU33233.1"/>
    <property type="molecule type" value="Genomic_DNA"/>
</dbReference>
<dbReference type="OrthoDB" id="10250282at2759"/>
<dbReference type="VEuPathDB" id="FungiDB:ATEG_06689"/>
<accession>Q0CHZ5</accession>
<evidence type="ECO:0000313" key="4">
    <source>
        <dbReference type="Proteomes" id="UP000007963"/>
    </source>
</evidence>
<dbReference type="Pfam" id="PF26335">
    <property type="entry name" value="ARB_00930_C"/>
    <property type="match status" value="1"/>
</dbReference>
<dbReference type="eggNOG" id="ENOG502SJKK">
    <property type="taxonomic scope" value="Eukaryota"/>
</dbReference>
<proteinExistence type="predicted"/>
<dbReference type="InterPro" id="IPR058664">
    <property type="entry name" value="ARB_00930-like_C"/>
</dbReference>
<reference evidence="4" key="1">
    <citation type="submission" date="2005-09" db="EMBL/GenBank/DDBJ databases">
        <title>Annotation of the Aspergillus terreus NIH2624 genome.</title>
        <authorList>
            <person name="Birren B.W."/>
            <person name="Lander E.S."/>
            <person name="Galagan J.E."/>
            <person name="Nusbaum C."/>
            <person name="Devon K."/>
            <person name="Henn M."/>
            <person name="Ma L.-J."/>
            <person name="Jaffe D.B."/>
            <person name="Butler J."/>
            <person name="Alvarez P."/>
            <person name="Gnerre S."/>
            <person name="Grabherr M."/>
            <person name="Kleber M."/>
            <person name="Mauceli E.W."/>
            <person name="Brockman W."/>
            <person name="Rounsley S."/>
            <person name="Young S.K."/>
            <person name="LaButti K."/>
            <person name="Pushparaj V."/>
            <person name="DeCaprio D."/>
            <person name="Crawford M."/>
            <person name="Koehrsen M."/>
            <person name="Engels R."/>
            <person name="Montgomery P."/>
            <person name="Pearson M."/>
            <person name="Howarth C."/>
            <person name="Larson L."/>
            <person name="Luoma S."/>
            <person name="White J."/>
            <person name="Alvarado L."/>
            <person name="Kodira C.D."/>
            <person name="Zeng Q."/>
            <person name="Oleary S."/>
            <person name="Yandava C."/>
            <person name="Denning D.W."/>
            <person name="Nierman W.C."/>
            <person name="Milne T."/>
            <person name="Madden K."/>
        </authorList>
    </citation>
    <scope>NUCLEOTIDE SEQUENCE [LARGE SCALE GENOMIC DNA]</scope>
    <source>
        <strain evidence="4">NIH 2624 / FGSC A1156</strain>
    </source>
</reference>